<protein>
    <submittedName>
        <fullName evidence="1">Uncharacterized protein</fullName>
    </submittedName>
</protein>
<name>A0ABN1GS83_9ACTN</name>
<dbReference type="RefSeq" id="WP_344077932.1">
    <property type="nucleotide sequence ID" value="NZ_BAAACA010000038.1"/>
</dbReference>
<evidence type="ECO:0000313" key="1">
    <source>
        <dbReference type="EMBL" id="GAA0618005.1"/>
    </source>
</evidence>
<proteinExistence type="predicted"/>
<keyword evidence="2" id="KW-1185">Reference proteome</keyword>
<sequence length="55" mass="6184">MRASLARFSEQFGPDLSPVEEAIRNVLNDSPTSRELNEQIAEAARDLPKEPDDKE</sequence>
<dbReference type="Proteomes" id="UP001500668">
    <property type="component" value="Unassembled WGS sequence"/>
</dbReference>
<reference evidence="1 2" key="1">
    <citation type="journal article" date="2019" name="Int. J. Syst. Evol. Microbiol.">
        <title>The Global Catalogue of Microorganisms (GCM) 10K type strain sequencing project: providing services to taxonomists for standard genome sequencing and annotation.</title>
        <authorList>
            <consortium name="The Broad Institute Genomics Platform"/>
            <consortium name="The Broad Institute Genome Sequencing Center for Infectious Disease"/>
            <person name="Wu L."/>
            <person name="Ma J."/>
        </authorList>
    </citation>
    <scope>NUCLEOTIDE SEQUENCE [LARGE SCALE GENOMIC DNA]</scope>
    <source>
        <strain evidence="1 2">JCM 5067</strain>
    </source>
</reference>
<organism evidence="1 2">
    <name type="scientific">Streptomyces crystallinus</name>
    <dbReference type="NCBI Taxonomy" id="68191"/>
    <lineage>
        <taxon>Bacteria</taxon>
        <taxon>Bacillati</taxon>
        <taxon>Actinomycetota</taxon>
        <taxon>Actinomycetes</taxon>
        <taxon>Kitasatosporales</taxon>
        <taxon>Streptomycetaceae</taxon>
        <taxon>Streptomyces</taxon>
    </lineage>
</organism>
<evidence type="ECO:0000313" key="2">
    <source>
        <dbReference type="Proteomes" id="UP001500668"/>
    </source>
</evidence>
<comment type="caution">
    <text evidence="1">The sequence shown here is derived from an EMBL/GenBank/DDBJ whole genome shotgun (WGS) entry which is preliminary data.</text>
</comment>
<dbReference type="EMBL" id="BAAACA010000038">
    <property type="protein sequence ID" value="GAA0618005.1"/>
    <property type="molecule type" value="Genomic_DNA"/>
</dbReference>
<gene>
    <name evidence="1" type="ORF">GCM10010394_55410</name>
</gene>
<accession>A0ABN1GS83</accession>